<evidence type="ECO:0000256" key="3">
    <source>
        <dbReference type="ARBA" id="ARBA00022763"/>
    </source>
</evidence>
<dbReference type="GO" id="GO:0000077">
    <property type="term" value="P:DNA damage checkpoint signaling"/>
    <property type="evidence" value="ECO:0007669"/>
    <property type="project" value="InterPro"/>
</dbReference>
<dbReference type="GO" id="GO:0006281">
    <property type="term" value="P:DNA repair"/>
    <property type="evidence" value="ECO:0007669"/>
    <property type="project" value="UniProtKB-KW"/>
</dbReference>
<dbReference type="Pfam" id="PF02144">
    <property type="entry name" value="Rad1"/>
    <property type="match status" value="1"/>
</dbReference>
<comment type="subcellular location">
    <subcellularLocation>
        <location evidence="1">Nucleus</location>
    </subcellularLocation>
</comment>
<dbReference type="Gene3D" id="3.70.10.10">
    <property type="match status" value="1"/>
</dbReference>
<dbReference type="AlphaFoldDB" id="A0AAV2TL20"/>
<dbReference type="PRINTS" id="PR01245">
    <property type="entry name" value="RAD1REC1"/>
</dbReference>
<dbReference type="InterPro" id="IPR003021">
    <property type="entry name" value="Rad1_Rec1_Rad17"/>
</dbReference>
<dbReference type="InterPro" id="IPR003011">
    <property type="entry name" value="Cell_cycle_checkpoint_Rad1"/>
</dbReference>
<protein>
    <recommendedName>
        <fullName evidence="9">Cell cycle checkpoint protein RAD1</fullName>
    </recommendedName>
</protein>
<dbReference type="Proteomes" id="UP001497525">
    <property type="component" value="Unassembled WGS sequence"/>
</dbReference>
<dbReference type="CDD" id="cd00577">
    <property type="entry name" value="PCNA"/>
    <property type="match status" value="1"/>
</dbReference>
<dbReference type="PANTHER" id="PTHR10870:SF0">
    <property type="entry name" value="CELL CYCLE CHECKPOINT PROTEIN RAD1"/>
    <property type="match status" value="1"/>
</dbReference>
<feature type="compositionally biased region" description="Polar residues" evidence="6">
    <location>
        <begin position="276"/>
        <end position="290"/>
    </location>
</feature>
<dbReference type="EMBL" id="CAXLJL010000412">
    <property type="protein sequence ID" value="CAL5137664.1"/>
    <property type="molecule type" value="Genomic_DNA"/>
</dbReference>
<evidence type="ECO:0000256" key="6">
    <source>
        <dbReference type="SAM" id="MobiDB-lite"/>
    </source>
</evidence>
<keyword evidence="5" id="KW-0539">Nucleus</keyword>
<evidence type="ECO:0000256" key="5">
    <source>
        <dbReference type="ARBA" id="ARBA00023242"/>
    </source>
</evidence>
<evidence type="ECO:0000256" key="4">
    <source>
        <dbReference type="ARBA" id="ARBA00023204"/>
    </source>
</evidence>
<proteinExistence type="inferred from homology"/>
<sequence length="314" mass="34748">MDSPLIRLAMDNAKIIIGTLKAIQFKDLATVFATANGLKVTVEDAKCIQGNAFLQGALFREYHLKKDIISFKININVLIDCLSMFGTSVSGSPTSLVLTYKEFGGTLDLLLEENGVVAECNIRTMEAFEILDFDFLNNKSSDKVILKSECMREAFNELDMTSEVLELTLLPPPATQPRIRLTTYGLAGTTHFDLPRSSDQVEVFESSSESPRVARYRLSLLRSATSRVLAMACRISLRINDRGFLSMQHMINLPDGQAAFVEFFCVPDEEEDDESTTQGSQKSSSNIEVPSSSGALSASSTRRQQAVLEQEWSD</sequence>
<gene>
    <name evidence="7" type="ORF">CDAUBV1_LOCUS11940</name>
</gene>
<keyword evidence="3" id="KW-0227">DNA damage</keyword>
<reference evidence="7" key="1">
    <citation type="submission" date="2024-06" db="EMBL/GenBank/DDBJ databases">
        <authorList>
            <person name="Liu X."/>
            <person name="Lenzi L."/>
            <person name="Haldenby T S."/>
            <person name="Uol C."/>
        </authorList>
    </citation>
    <scope>NUCLEOTIDE SEQUENCE</scope>
</reference>
<dbReference type="GO" id="GO:0030896">
    <property type="term" value="C:checkpoint clamp complex"/>
    <property type="evidence" value="ECO:0007669"/>
    <property type="project" value="TreeGrafter"/>
</dbReference>
<evidence type="ECO:0000313" key="8">
    <source>
        <dbReference type="Proteomes" id="UP001497525"/>
    </source>
</evidence>
<evidence type="ECO:0008006" key="9">
    <source>
        <dbReference type="Google" id="ProtNLM"/>
    </source>
</evidence>
<dbReference type="PRINTS" id="PR01246">
    <property type="entry name" value="RAD1REPAIR"/>
</dbReference>
<evidence type="ECO:0000256" key="1">
    <source>
        <dbReference type="ARBA" id="ARBA00004123"/>
    </source>
</evidence>
<dbReference type="PANTHER" id="PTHR10870">
    <property type="entry name" value="CELL CYCLE CHECKPOINT PROTEIN RAD1"/>
    <property type="match status" value="1"/>
</dbReference>
<evidence type="ECO:0000256" key="2">
    <source>
        <dbReference type="ARBA" id="ARBA00010991"/>
    </source>
</evidence>
<feature type="compositionally biased region" description="Low complexity" evidence="6">
    <location>
        <begin position="291"/>
        <end position="300"/>
    </location>
</feature>
<name>A0AAV2TL20_CALDB</name>
<accession>A0AAV2TL20</accession>
<keyword evidence="4" id="KW-0234">DNA repair</keyword>
<evidence type="ECO:0000313" key="7">
    <source>
        <dbReference type="EMBL" id="CAL5137664.1"/>
    </source>
</evidence>
<comment type="similarity">
    <text evidence="2">Belongs to the rad1 family.</text>
</comment>
<comment type="caution">
    <text evidence="7">The sequence shown here is derived from an EMBL/GenBank/DDBJ whole genome shotgun (WGS) entry which is preliminary data.</text>
</comment>
<feature type="region of interest" description="Disordered" evidence="6">
    <location>
        <begin position="269"/>
        <end position="314"/>
    </location>
</feature>
<organism evidence="7 8">
    <name type="scientific">Calicophoron daubneyi</name>
    <name type="common">Rumen fluke</name>
    <name type="synonym">Paramphistomum daubneyi</name>
    <dbReference type="NCBI Taxonomy" id="300641"/>
    <lineage>
        <taxon>Eukaryota</taxon>
        <taxon>Metazoa</taxon>
        <taxon>Spiralia</taxon>
        <taxon>Lophotrochozoa</taxon>
        <taxon>Platyhelminthes</taxon>
        <taxon>Trematoda</taxon>
        <taxon>Digenea</taxon>
        <taxon>Plagiorchiida</taxon>
        <taxon>Pronocephalata</taxon>
        <taxon>Paramphistomoidea</taxon>
        <taxon>Paramphistomidae</taxon>
        <taxon>Calicophoron</taxon>
    </lineage>
</organism>